<dbReference type="Gene3D" id="1.10.520.20">
    <property type="entry name" value="N-terminal domain of the delta subunit of the F1F0-ATP synthase"/>
    <property type="match status" value="1"/>
</dbReference>
<evidence type="ECO:0000256" key="1">
    <source>
        <dbReference type="ARBA" id="ARBA00004370"/>
    </source>
</evidence>
<dbReference type="GO" id="GO:0046933">
    <property type="term" value="F:proton-transporting ATP synthase activity, rotational mechanism"/>
    <property type="evidence" value="ECO:0007669"/>
    <property type="project" value="UniProtKB-UniRule"/>
</dbReference>
<dbReference type="NCBIfam" id="TIGR01145">
    <property type="entry name" value="ATP_synt_delta"/>
    <property type="match status" value="1"/>
</dbReference>
<dbReference type="EMBL" id="CP049865">
    <property type="protein sequence ID" value="QIK73325.1"/>
    <property type="molecule type" value="Genomic_DNA"/>
</dbReference>
<keyword evidence="6 7" id="KW-0066">ATP synthesis</keyword>
<comment type="similarity">
    <text evidence="7">Belongs to the ATPase delta chain family.</text>
</comment>
<proteinExistence type="inferred from homology"/>
<keyword evidence="7" id="KW-0139">CF(1)</keyword>
<dbReference type="GO" id="GO:0005886">
    <property type="term" value="C:plasma membrane"/>
    <property type="evidence" value="ECO:0007669"/>
    <property type="project" value="UniProtKB-SubCell"/>
</dbReference>
<dbReference type="PANTHER" id="PTHR11910">
    <property type="entry name" value="ATP SYNTHASE DELTA CHAIN"/>
    <property type="match status" value="1"/>
</dbReference>
<reference evidence="8 9" key="1">
    <citation type="submission" date="2020-03" db="EMBL/GenBank/DDBJ databases">
        <title>Propioniciclava sp. nov., isolated from Hydrophilus acuminatus.</title>
        <authorList>
            <person name="Hyun D.-W."/>
            <person name="Bae J.-W."/>
        </authorList>
    </citation>
    <scope>NUCLEOTIDE SEQUENCE [LARGE SCALE GENOMIC DNA]</scope>
    <source>
        <strain evidence="8 9">HDW11</strain>
    </source>
</reference>
<evidence type="ECO:0000256" key="4">
    <source>
        <dbReference type="ARBA" id="ARBA00023065"/>
    </source>
</evidence>
<keyword evidence="4 7" id="KW-0406">Ion transport</keyword>
<gene>
    <name evidence="7" type="primary">atpH</name>
    <name evidence="8" type="ORF">G7070_14970</name>
</gene>
<dbReference type="PRINTS" id="PR00125">
    <property type="entry name" value="ATPASEDELTA"/>
</dbReference>
<keyword evidence="9" id="KW-1185">Reference proteome</keyword>
<dbReference type="InterPro" id="IPR026015">
    <property type="entry name" value="ATP_synth_OSCP/delta_N_sf"/>
</dbReference>
<dbReference type="GO" id="GO:0045259">
    <property type="term" value="C:proton-transporting ATP synthase complex"/>
    <property type="evidence" value="ECO:0007669"/>
    <property type="project" value="UniProtKB-KW"/>
</dbReference>
<accession>A0A6G7Y942</accession>
<comment type="function">
    <text evidence="7">F(1)F(0) ATP synthase produces ATP from ADP in the presence of a proton or sodium gradient. F-type ATPases consist of two structural domains, F(1) containing the extramembraneous catalytic core and F(0) containing the membrane proton channel, linked together by a central stalk and a peripheral stalk. During catalysis, ATP synthesis in the catalytic domain of F(1) is coupled via a rotary mechanism of the central stalk subunits to proton translocation.</text>
</comment>
<dbReference type="RefSeq" id="WP_166234394.1">
    <property type="nucleotide sequence ID" value="NZ_CP049865.1"/>
</dbReference>
<comment type="subcellular location">
    <subcellularLocation>
        <location evidence="7">Cell membrane</location>
        <topology evidence="7">Peripheral membrane protein</topology>
    </subcellularLocation>
    <subcellularLocation>
        <location evidence="1">Membrane</location>
    </subcellularLocation>
</comment>
<name>A0A6G7Y942_9ACTN</name>
<comment type="function">
    <text evidence="7">This protein is part of the stalk that links CF(0) to CF(1). It either transmits conformational changes from CF(0) to CF(1) or is implicated in proton conduction.</text>
</comment>
<keyword evidence="3 7" id="KW-0375">Hydrogen ion transport</keyword>
<sequence>MSAAAEARLKALDAVADAQPASAALADDLFAVADAVAGQPALRRALTDPSTPDEARQGLAEALLSSRVGAPAVAVVGQAARARWNSAASFVAALERQGVRALLRVAQDEGRLDQLEDELFKVERAVDAHPELRSALADRQAPIEGRQQLLSDLIAGKVLAPVEQLARRAVVARKRTFDLTVDSYLTAAAELRERAVATVTVARPLTAEQEHRMLAALTAQIGRPLTLRVVVDPHVLGGVRVVVGDEVIEGTVSGRLHDARRKLA</sequence>
<dbReference type="KEGG" id="prv:G7070_14970"/>
<organism evidence="8 9">
    <name type="scientific">Propioniciclava coleopterorum</name>
    <dbReference type="NCBI Taxonomy" id="2714937"/>
    <lineage>
        <taxon>Bacteria</taxon>
        <taxon>Bacillati</taxon>
        <taxon>Actinomycetota</taxon>
        <taxon>Actinomycetes</taxon>
        <taxon>Propionibacteriales</taxon>
        <taxon>Propionibacteriaceae</taxon>
        <taxon>Propioniciclava</taxon>
    </lineage>
</organism>
<dbReference type="Proteomes" id="UP000501058">
    <property type="component" value="Chromosome"/>
</dbReference>
<evidence type="ECO:0000256" key="6">
    <source>
        <dbReference type="ARBA" id="ARBA00023310"/>
    </source>
</evidence>
<protein>
    <recommendedName>
        <fullName evidence="7">ATP synthase subunit delta</fullName>
    </recommendedName>
    <alternativeName>
        <fullName evidence="7">ATP synthase F(1) sector subunit delta</fullName>
    </alternativeName>
    <alternativeName>
        <fullName evidence="7">F-type ATPase subunit delta</fullName>
        <shortName evidence="7">F-ATPase subunit delta</shortName>
    </alternativeName>
</protein>
<dbReference type="Pfam" id="PF00213">
    <property type="entry name" value="OSCP"/>
    <property type="match status" value="1"/>
</dbReference>
<dbReference type="AlphaFoldDB" id="A0A6G7Y942"/>
<keyword evidence="5 7" id="KW-0472">Membrane</keyword>
<evidence type="ECO:0000313" key="8">
    <source>
        <dbReference type="EMBL" id="QIK73325.1"/>
    </source>
</evidence>
<evidence type="ECO:0000256" key="5">
    <source>
        <dbReference type="ARBA" id="ARBA00023136"/>
    </source>
</evidence>
<evidence type="ECO:0000313" key="9">
    <source>
        <dbReference type="Proteomes" id="UP000501058"/>
    </source>
</evidence>
<evidence type="ECO:0000256" key="7">
    <source>
        <dbReference type="HAMAP-Rule" id="MF_01416"/>
    </source>
</evidence>
<dbReference type="HAMAP" id="MF_01416">
    <property type="entry name" value="ATP_synth_delta_bact"/>
    <property type="match status" value="1"/>
</dbReference>
<evidence type="ECO:0000256" key="3">
    <source>
        <dbReference type="ARBA" id="ARBA00022781"/>
    </source>
</evidence>
<dbReference type="InterPro" id="IPR000711">
    <property type="entry name" value="ATPase_OSCP/dsu"/>
</dbReference>
<keyword evidence="2 7" id="KW-0813">Transport</keyword>
<evidence type="ECO:0000256" key="2">
    <source>
        <dbReference type="ARBA" id="ARBA00022448"/>
    </source>
</evidence>
<keyword evidence="7" id="KW-1003">Cell membrane</keyword>
<dbReference type="NCBIfam" id="NF009967">
    <property type="entry name" value="PRK13430.1"/>
    <property type="match status" value="1"/>
</dbReference>